<evidence type="ECO:0000256" key="4">
    <source>
        <dbReference type="PROSITE-ProRule" id="PRU00207"/>
    </source>
</evidence>
<protein>
    <submittedName>
        <fullName evidence="8">Uncharacterized protein</fullName>
    </submittedName>
</protein>
<evidence type="ECO:0000259" key="7">
    <source>
        <dbReference type="PROSITE" id="PS50145"/>
    </source>
</evidence>
<accession>A0A813MQD1</accession>
<dbReference type="GO" id="GO:0008270">
    <property type="term" value="F:zinc ion binding"/>
    <property type="evidence" value="ECO:0007669"/>
    <property type="project" value="UniProtKB-KW"/>
</dbReference>
<dbReference type="Gene3D" id="3.30.40.10">
    <property type="entry name" value="Zinc/RING finger domain, C3HC4 (zinc finger)"/>
    <property type="match status" value="2"/>
</dbReference>
<comment type="caution">
    <text evidence="8">The sequence shown here is derived from an EMBL/GenBank/DDBJ whole genome shotgun (WGS) entry which is preliminary data.</text>
</comment>
<keyword evidence="2 4" id="KW-0863">Zinc-finger</keyword>
<keyword evidence="1 4" id="KW-0479">Metal-binding</keyword>
<evidence type="ECO:0000256" key="3">
    <source>
        <dbReference type="ARBA" id="ARBA00022833"/>
    </source>
</evidence>
<dbReference type="Proteomes" id="UP000663832">
    <property type="component" value="Unassembled WGS sequence"/>
</dbReference>
<feature type="chain" id="PRO_5036222368" evidence="5">
    <location>
        <begin position="24"/>
        <end position="298"/>
    </location>
</feature>
<evidence type="ECO:0000313" key="9">
    <source>
        <dbReference type="EMBL" id="CAF1141928.1"/>
    </source>
</evidence>
<dbReference type="PROSITE" id="PS50145">
    <property type="entry name" value="ZF_TRAF"/>
    <property type="match status" value="1"/>
</dbReference>
<evidence type="ECO:0000313" key="10">
    <source>
        <dbReference type="Proteomes" id="UP000663832"/>
    </source>
</evidence>
<sequence>MTDMNDNLTLSLTCAICLDLASAENAIETSCCHHLFCLSCIENVRPCPFCRANNFQTTPAYFARRLIGDMLVICPNDGCSTKISRSDLPNHITVHCAYRILTCPDPQCKDFKCTKNLFLEHLTKQHGQFITNNYEKLWQTQTDIKQITKNKKSNVGSSASATNNESTFDDRIEQTQNKFGREARLGISGKFYCGGQLDGLRCLCCNGKCGLSTGCNCSGCMLLDVKKRNLSYGWLVNRDGASARCSPQEPTKFYCGRMVMTHNIRTDGYCGPTNGEQCKACQKLSEQQHNRYGGIWTQ</sequence>
<dbReference type="PROSITE" id="PS50089">
    <property type="entry name" value="ZF_RING_2"/>
    <property type="match status" value="1"/>
</dbReference>
<feature type="zinc finger region" description="TRAF-type" evidence="4">
    <location>
        <begin position="72"/>
        <end position="109"/>
    </location>
</feature>
<dbReference type="SMART" id="SM00184">
    <property type="entry name" value="RING"/>
    <property type="match status" value="1"/>
</dbReference>
<dbReference type="InterPro" id="IPR001841">
    <property type="entry name" value="Znf_RING"/>
</dbReference>
<name>A0A813MQD1_9BILA</name>
<evidence type="ECO:0000259" key="6">
    <source>
        <dbReference type="PROSITE" id="PS50089"/>
    </source>
</evidence>
<feature type="domain" description="RING-type" evidence="6">
    <location>
        <begin position="14"/>
        <end position="51"/>
    </location>
</feature>
<keyword evidence="3 4" id="KW-0862">Zinc</keyword>
<dbReference type="InterPro" id="IPR017907">
    <property type="entry name" value="Znf_RING_CS"/>
</dbReference>
<dbReference type="PROSITE" id="PS00518">
    <property type="entry name" value="ZF_RING_1"/>
    <property type="match status" value="1"/>
</dbReference>
<dbReference type="EMBL" id="CAJNOI010000001">
    <property type="protein sequence ID" value="CAF0720615.1"/>
    <property type="molecule type" value="Genomic_DNA"/>
</dbReference>
<feature type="signal peptide" evidence="5">
    <location>
        <begin position="1"/>
        <end position="23"/>
    </location>
</feature>
<dbReference type="Proteomes" id="UP000663877">
    <property type="component" value="Unassembled WGS sequence"/>
</dbReference>
<organism evidence="8 11">
    <name type="scientific">Adineta steineri</name>
    <dbReference type="NCBI Taxonomy" id="433720"/>
    <lineage>
        <taxon>Eukaryota</taxon>
        <taxon>Metazoa</taxon>
        <taxon>Spiralia</taxon>
        <taxon>Gnathifera</taxon>
        <taxon>Rotifera</taxon>
        <taxon>Eurotatoria</taxon>
        <taxon>Bdelloidea</taxon>
        <taxon>Adinetida</taxon>
        <taxon>Adinetidae</taxon>
        <taxon>Adineta</taxon>
    </lineage>
</organism>
<reference evidence="8" key="1">
    <citation type="submission" date="2021-02" db="EMBL/GenBank/DDBJ databases">
        <authorList>
            <person name="Nowell W R."/>
        </authorList>
    </citation>
    <scope>NUCLEOTIDE SEQUENCE</scope>
</reference>
<dbReference type="InterPro" id="IPR001293">
    <property type="entry name" value="Znf_TRAF"/>
</dbReference>
<evidence type="ECO:0000313" key="8">
    <source>
        <dbReference type="EMBL" id="CAF0720615.1"/>
    </source>
</evidence>
<dbReference type="SUPFAM" id="SSF49599">
    <property type="entry name" value="TRAF domain-like"/>
    <property type="match status" value="1"/>
</dbReference>
<keyword evidence="10" id="KW-1185">Reference proteome</keyword>
<evidence type="ECO:0000256" key="2">
    <source>
        <dbReference type="ARBA" id="ARBA00022771"/>
    </source>
</evidence>
<dbReference type="SUPFAM" id="SSF57850">
    <property type="entry name" value="RING/U-box"/>
    <property type="match status" value="1"/>
</dbReference>
<dbReference type="AlphaFoldDB" id="A0A813MQD1"/>
<dbReference type="OrthoDB" id="9972365at2759"/>
<dbReference type="InterPro" id="IPR013083">
    <property type="entry name" value="Znf_RING/FYVE/PHD"/>
</dbReference>
<proteinExistence type="predicted"/>
<evidence type="ECO:0000256" key="5">
    <source>
        <dbReference type="SAM" id="SignalP"/>
    </source>
</evidence>
<evidence type="ECO:0000313" key="11">
    <source>
        <dbReference type="Proteomes" id="UP000663877"/>
    </source>
</evidence>
<feature type="domain" description="TRAF-type" evidence="7">
    <location>
        <begin position="72"/>
        <end position="109"/>
    </location>
</feature>
<dbReference type="EMBL" id="CAJNOM010000149">
    <property type="protein sequence ID" value="CAF1141928.1"/>
    <property type="molecule type" value="Genomic_DNA"/>
</dbReference>
<gene>
    <name evidence="8" type="ORF">BJG266_LOCUS230</name>
    <name evidence="9" type="ORF">QVE165_LOCUS22526</name>
</gene>
<evidence type="ECO:0000256" key="1">
    <source>
        <dbReference type="ARBA" id="ARBA00022723"/>
    </source>
</evidence>
<keyword evidence="5" id="KW-0732">Signal</keyword>